<evidence type="ECO:0000256" key="5">
    <source>
        <dbReference type="ARBA" id="ARBA00022801"/>
    </source>
</evidence>
<dbReference type="GO" id="GO:0004526">
    <property type="term" value="F:ribonuclease P activity"/>
    <property type="evidence" value="ECO:0007669"/>
    <property type="project" value="UniProtKB-UniRule"/>
</dbReference>
<dbReference type="Pfam" id="PF00825">
    <property type="entry name" value="Ribonuclease_P"/>
    <property type="match status" value="1"/>
</dbReference>
<evidence type="ECO:0000256" key="7">
    <source>
        <dbReference type="HAMAP-Rule" id="MF_00227"/>
    </source>
</evidence>
<dbReference type="OrthoDB" id="1524972at2"/>
<dbReference type="HOGENOM" id="CLU_117179_1_0_10"/>
<reference evidence="9 10" key="1">
    <citation type="journal article" date="2011" name="Stand. Genomic Sci.">
        <title>Complete genome sequence of Weeksella virosa type strain (9751).</title>
        <authorList>
            <person name="Lang E."/>
            <person name="Teshima H."/>
            <person name="Lucas S."/>
            <person name="Lapidus A."/>
            <person name="Hammon N."/>
            <person name="Deshpande S."/>
            <person name="Nolan M."/>
            <person name="Cheng J.F."/>
            <person name="Pitluck S."/>
            <person name="Liolios K."/>
            <person name="Pagani I."/>
            <person name="Mikhailova N."/>
            <person name="Ivanova N."/>
            <person name="Mavromatis K."/>
            <person name="Pati A."/>
            <person name="Tapia R."/>
            <person name="Han C."/>
            <person name="Goodwin L."/>
            <person name="Chen A."/>
            <person name="Palaniappan K."/>
            <person name="Land M."/>
            <person name="Hauser L."/>
            <person name="Chang Y.J."/>
            <person name="Jeffries C.D."/>
            <person name="Brambilla E.M."/>
            <person name="Kopitz M."/>
            <person name="Rohde M."/>
            <person name="Goker M."/>
            <person name="Tindall B.J."/>
            <person name="Detter J.C."/>
            <person name="Woyke T."/>
            <person name="Bristow J."/>
            <person name="Eisen J.A."/>
            <person name="Markowitz V."/>
            <person name="Hugenholtz P."/>
            <person name="Klenk H.P."/>
            <person name="Kyrpides N.C."/>
        </authorList>
    </citation>
    <scope>NUCLEOTIDE SEQUENCE [LARGE SCALE GENOMIC DNA]</scope>
    <source>
        <strain evidence="10">ATCC 43766 / DSM 16922 / JCM 21250 / NBRC 16016 / NCTC 11634 / CL345/78</strain>
    </source>
</reference>
<dbReference type="GO" id="GO:0000049">
    <property type="term" value="F:tRNA binding"/>
    <property type="evidence" value="ECO:0007669"/>
    <property type="project" value="UniProtKB-UniRule"/>
</dbReference>
<dbReference type="STRING" id="865938.Weevi_1029"/>
<dbReference type="HAMAP" id="MF_00227">
    <property type="entry name" value="RNase_P"/>
    <property type="match status" value="1"/>
</dbReference>
<protein>
    <recommendedName>
        <fullName evidence="7 8">Ribonuclease P protein component</fullName>
        <shortName evidence="7">RNase P protein</shortName>
        <shortName evidence="7">RNaseP protein</shortName>
        <ecNumber evidence="7 8">3.1.26.5</ecNumber>
    </recommendedName>
    <alternativeName>
        <fullName evidence="7">Protein C5</fullName>
    </alternativeName>
</protein>
<dbReference type="GO" id="GO:0030677">
    <property type="term" value="C:ribonuclease P complex"/>
    <property type="evidence" value="ECO:0007669"/>
    <property type="project" value="TreeGrafter"/>
</dbReference>
<dbReference type="InterPro" id="IPR014721">
    <property type="entry name" value="Ribsml_uS5_D2-typ_fold_subgr"/>
</dbReference>
<dbReference type="GO" id="GO:0042781">
    <property type="term" value="F:3'-tRNA processing endoribonuclease activity"/>
    <property type="evidence" value="ECO:0007669"/>
    <property type="project" value="TreeGrafter"/>
</dbReference>
<comment type="similarity">
    <text evidence="7">Belongs to the RnpA family.</text>
</comment>
<dbReference type="Gene3D" id="3.30.230.10">
    <property type="match status" value="1"/>
</dbReference>
<dbReference type="PANTHER" id="PTHR33992:SF1">
    <property type="entry name" value="RIBONUCLEASE P PROTEIN COMPONENT"/>
    <property type="match status" value="1"/>
</dbReference>
<accession>F0P228</accession>
<evidence type="ECO:0000256" key="3">
    <source>
        <dbReference type="ARBA" id="ARBA00022722"/>
    </source>
</evidence>
<organism evidence="9 10">
    <name type="scientific">Weeksella virosa (strain ATCC 43766 / DSM 16922 / JCM 21250 / CCUG 30538 / CDC 9751 / IAM 14551 / NBRC 16016 / NCTC 11634 / CL345/78)</name>
    <dbReference type="NCBI Taxonomy" id="865938"/>
    <lineage>
        <taxon>Bacteria</taxon>
        <taxon>Pseudomonadati</taxon>
        <taxon>Bacteroidota</taxon>
        <taxon>Flavobacteriia</taxon>
        <taxon>Flavobacteriales</taxon>
        <taxon>Weeksellaceae</taxon>
        <taxon>Weeksella</taxon>
    </lineage>
</organism>
<dbReference type="Proteomes" id="UP000008641">
    <property type="component" value="Chromosome"/>
</dbReference>
<name>F0P228_WEEVC</name>
<dbReference type="SUPFAM" id="SSF54211">
    <property type="entry name" value="Ribosomal protein S5 domain 2-like"/>
    <property type="match status" value="1"/>
</dbReference>
<evidence type="ECO:0000256" key="8">
    <source>
        <dbReference type="NCBIfam" id="TIGR00188"/>
    </source>
</evidence>
<evidence type="ECO:0000256" key="4">
    <source>
        <dbReference type="ARBA" id="ARBA00022759"/>
    </source>
</evidence>
<dbReference type="PANTHER" id="PTHR33992">
    <property type="entry name" value="RIBONUCLEASE P PROTEIN COMPONENT"/>
    <property type="match status" value="1"/>
</dbReference>
<comment type="subunit">
    <text evidence="7">Consists of a catalytic RNA component (M1 or rnpB) and a protein subunit.</text>
</comment>
<dbReference type="NCBIfam" id="TIGR00188">
    <property type="entry name" value="rnpA"/>
    <property type="match status" value="1"/>
</dbReference>
<dbReference type="KEGG" id="wvi:Weevi_1029"/>
<dbReference type="EMBL" id="CP002455">
    <property type="protein sequence ID" value="ADX67738.1"/>
    <property type="molecule type" value="Genomic_DNA"/>
</dbReference>
<gene>
    <name evidence="7" type="primary">rnpA</name>
    <name evidence="9" type="ordered locus">Weevi_1029</name>
</gene>
<dbReference type="eggNOG" id="COG0594">
    <property type="taxonomic scope" value="Bacteria"/>
</dbReference>
<evidence type="ECO:0000313" key="9">
    <source>
        <dbReference type="EMBL" id="ADX67738.1"/>
    </source>
</evidence>
<dbReference type="PROSITE" id="PS00648">
    <property type="entry name" value="RIBONUCLEASE_P"/>
    <property type="match status" value="1"/>
</dbReference>
<proteinExistence type="inferred from homology"/>
<dbReference type="InterPro" id="IPR000100">
    <property type="entry name" value="RNase_P"/>
</dbReference>
<evidence type="ECO:0000256" key="6">
    <source>
        <dbReference type="ARBA" id="ARBA00022884"/>
    </source>
</evidence>
<comment type="function">
    <text evidence="1 7">RNaseP catalyzes the removal of the 5'-leader sequence from pre-tRNA to produce the mature 5'-terminus. It can also cleave other RNA substrates such as 4.5S RNA. The protein component plays an auxiliary but essential role in vivo by binding to the 5'-leader sequence and broadening the substrate specificity of the ribozyme.</text>
</comment>
<dbReference type="AlphaFoldDB" id="F0P228"/>
<evidence type="ECO:0000256" key="1">
    <source>
        <dbReference type="ARBA" id="ARBA00002663"/>
    </source>
</evidence>
<sequence length="121" mass="14341">MSATFGKDEKLKSRKAIERLFTDSRSYSVYPLRIVYRVSEQEKNQFAVSVSKKRFKLAVDRNKMKRRIREAYRLNKTLLDNSPLRYEMMVIYLSKDKNSFLEIEKAMQVILKKLVSVSNAH</sequence>
<keyword evidence="2 7" id="KW-0819">tRNA processing</keyword>
<evidence type="ECO:0000313" key="10">
    <source>
        <dbReference type="Proteomes" id="UP000008641"/>
    </source>
</evidence>
<reference evidence="10" key="2">
    <citation type="journal article" date="2011" name="Stand. Genomic Sci.">
        <title>Complete genome sequence of Weeksella virosa type strain (9751T).</title>
        <authorList>
            <person name="Lang E."/>
            <person name="Teshima H."/>
            <person name="Lucas S."/>
            <person name="Lapidus A."/>
            <person name="Hammon N."/>
            <person name="Deshpande S."/>
            <person name="Nolan M."/>
            <person name="Cheng J."/>
            <person name="Pitluck S."/>
            <person name="Liolios K."/>
            <person name="Pagani I."/>
            <person name="Mikhailova N."/>
            <person name="Ivanova N."/>
            <person name="Mavromatis K."/>
            <person name="Pati A."/>
            <person name="Tapia R."/>
            <person name="Han C."/>
            <person name="Goodwin L."/>
            <person name="Chen A."/>
            <person name="Palaniappan K."/>
            <person name="Land M."/>
            <person name="Hauser L."/>
            <person name="Chang Y."/>
            <person name="Jeffries C."/>
            <person name="Brambilla E."/>
            <person name="Kopitz M."/>
            <person name="Rohde M."/>
            <person name="Goker M."/>
            <person name="Tindall B."/>
            <person name="Detter J."/>
            <person name="Woyke T."/>
            <person name="Bristow J."/>
            <person name="Eisen J."/>
            <person name="Markowitz V."/>
            <person name="Hugenholtz P."/>
            <person name="Klenk H."/>
            <person name="Kyrpides N."/>
        </authorList>
    </citation>
    <scope>NUCLEOTIDE SEQUENCE [LARGE SCALE GENOMIC DNA]</scope>
    <source>
        <strain evidence="10">ATCC 43766 / DSM 16922 / JCM 21250 / NBRC 16016 / NCTC 11634 / CL345/78</strain>
    </source>
</reference>
<dbReference type="RefSeq" id="WP_013598128.1">
    <property type="nucleotide sequence ID" value="NC_015144.1"/>
</dbReference>
<keyword evidence="3 7" id="KW-0540">Nuclease</keyword>
<dbReference type="InterPro" id="IPR020568">
    <property type="entry name" value="Ribosomal_Su5_D2-typ_SF"/>
</dbReference>
<keyword evidence="10" id="KW-1185">Reference proteome</keyword>
<evidence type="ECO:0000256" key="2">
    <source>
        <dbReference type="ARBA" id="ARBA00022694"/>
    </source>
</evidence>
<dbReference type="EC" id="3.1.26.5" evidence="7 8"/>
<comment type="catalytic activity">
    <reaction evidence="7">
        <text>Endonucleolytic cleavage of RNA, removing 5'-extranucleotides from tRNA precursor.</text>
        <dbReference type="EC" id="3.1.26.5"/>
    </reaction>
</comment>
<keyword evidence="5 7" id="KW-0378">Hydrolase</keyword>
<dbReference type="GO" id="GO:0001682">
    <property type="term" value="P:tRNA 5'-leader removal"/>
    <property type="evidence" value="ECO:0007669"/>
    <property type="project" value="UniProtKB-UniRule"/>
</dbReference>
<keyword evidence="6 7" id="KW-0694">RNA-binding</keyword>
<dbReference type="InterPro" id="IPR020539">
    <property type="entry name" value="RNase_P_CS"/>
</dbReference>
<keyword evidence="4 7" id="KW-0255">Endonuclease</keyword>